<feature type="transmembrane region" description="Helical" evidence="7">
    <location>
        <begin position="40"/>
        <end position="58"/>
    </location>
</feature>
<evidence type="ECO:0000256" key="4">
    <source>
        <dbReference type="ARBA" id="ARBA00022692"/>
    </source>
</evidence>
<dbReference type="InterPro" id="IPR002758">
    <property type="entry name" value="Cation_antiport_E"/>
</dbReference>
<evidence type="ECO:0000256" key="6">
    <source>
        <dbReference type="ARBA" id="ARBA00023136"/>
    </source>
</evidence>
<feature type="transmembrane region" description="Helical" evidence="7">
    <location>
        <begin position="17"/>
        <end position="34"/>
    </location>
</feature>
<protein>
    <submittedName>
        <fullName evidence="8">Na+/H+ antiporter subunit E</fullName>
    </submittedName>
</protein>
<dbReference type="Proteomes" id="UP000521379">
    <property type="component" value="Unassembled WGS sequence"/>
</dbReference>
<keyword evidence="5 7" id="KW-1133">Transmembrane helix</keyword>
<comment type="caution">
    <text evidence="8">The sequence shown here is derived from an EMBL/GenBank/DDBJ whole genome shotgun (WGS) entry which is preliminary data.</text>
</comment>
<feature type="transmembrane region" description="Helical" evidence="7">
    <location>
        <begin position="70"/>
        <end position="96"/>
    </location>
</feature>
<evidence type="ECO:0000256" key="5">
    <source>
        <dbReference type="ARBA" id="ARBA00022989"/>
    </source>
</evidence>
<dbReference type="Pfam" id="PF01899">
    <property type="entry name" value="MNHE"/>
    <property type="match status" value="1"/>
</dbReference>
<dbReference type="NCBIfam" id="NF006521">
    <property type="entry name" value="PRK08965.1-5"/>
    <property type="match status" value="1"/>
</dbReference>
<dbReference type="PANTHER" id="PTHR34584:SF1">
    <property type="entry name" value="NA(+)_H(+) ANTIPORTER SUBUNIT E1"/>
    <property type="match status" value="1"/>
</dbReference>
<keyword evidence="6 7" id="KW-0472">Membrane</keyword>
<dbReference type="GO" id="GO:0005886">
    <property type="term" value="C:plasma membrane"/>
    <property type="evidence" value="ECO:0007669"/>
    <property type="project" value="UniProtKB-SubCell"/>
</dbReference>
<keyword evidence="4 7" id="KW-0812">Transmembrane</keyword>
<keyword evidence="3" id="KW-1003">Cell membrane</keyword>
<evidence type="ECO:0000313" key="8">
    <source>
        <dbReference type="EMBL" id="NKE08574.1"/>
    </source>
</evidence>
<gene>
    <name evidence="8" type="ORF">GTW58_01155</name>
</gene>
<evidence type="ECO:0000256" key="3">
    <source>
        <dbReference type="ARBA" id="ARBA00022475"/>
    </source>
</evidence>
<organism evidence="8 9">
    <name type="scientific">Kocuria subflava</name>
    <dbReference type="NCBI Taxonomy" id="1736139"/>
    <lineage>
        <taxon>Bacteria</taxon>
        <taxon>Bacillati</taxon>
        <taxon>Actinomycetota</taxon>
        <taxon>Actinomycetes</taxon>
        <taxon>Micrococcales</taxon>
        <taxon>Micrococcaceae</taxon>
        <taxon>Kocuria</taxon>
    </lineage>
</organism>
<name>A0A846TRV9_9MICC</name>
<dbReference type="AlphaFoldDB" id="A0A846TRV9"/>
<comment type="subcellular location">
    <subcellularLocation>
        <location evidence="1">Cell membrane</location>
        <topology evidence="1">Multi-pass membrane protein</topology>
    </subcellularLocation>
</comment>
<evidence type="ECO:0000313" key="9">
    <source>
        <dbReference type="Proteomes" id="UP000521379"/>
    </source>
</evidence>
<accession>A0A846TRV9</accession>
<keyword evidence="9" id="KW-1185">Reference proteome</keyword>
<dbReference type="RefSeq" id="WP_119932183.1">
    <property type="nucleotide sequence ID" value="NZ_JAAVUN010000001.1"/>
</dbReference>
<proteinExistence type="inferred from homology"/>
<reference evidence="8 9" key="1">
    <citation type="submission" date="2020-02" db="EMBL/GenBank/DDBJ databases">
        <authorList>
            <person name="Sun Q."/>
        </authorList>
    </citation>
    <scope>NUCLEOTIDE SEQUENCE [LARGE SCALE GENOMIC DNA]</scope>
    <source>
        <strain evidence="8 9">YIM 13062</strain>
    </source>
</reference>
<evidence type="ECO:0000256" key="7">
    <source>
        <dbReference type="SAM" id="Phobius"/>
    </source>
</evidence>
<comment type="similarity">
    <text evidence="2">Belongs to the CPA3 antiporters (TC 2.A.63) subunit E family.</text>
</comment>
<evidence type="ECO:0000256" key="1">
    <source>
        <dbReference type="ARBA" id="ARBA00004651"/>
    </source>
</evidence>
<dbReference type="GO" id="GO:0008324">
    <property type="term" value="F:monoatomic cation transmembrane transporter activity"/>
    <property type="evidence" value="ECO:0007669"/>
    <property type="project" value="InterPro"/>
</dbReference>
<dbReference type="PANTHER" id="PTHR34584">
    <property type="entry name" value="NA(+)/H(+) ANTIPORTER SUBUNIT E1"/>
    <property type="match status" value="1"/>
</dbReference>
<evidence type="ECO:0000256" key="2">
    <source>
        <dbReference type="ARBA" id="ARBA00006228"/>
    </source>
</evidence>
<dbReference type="EMBL" id="JAAVUN010000001">
    <property type="protein sequence ID" value="NKE08574.1"/>
    <property type="molecule type" value="Genomic_DNA"/>
</dbReference>
<sequence>MSGATAQDKVRRRNHRFIVEIPLILWLVAVWAILWGEFNITNLTVGVILALLVTRVMALPPVTLSHRFNIFHGLVMGITFIYQVTKASFQVLWVAIKEGPNVRSAIVGVQLRTGNDLLVTAVANTTGLIPGSVLIEVDRSTGTLFFHVLNVKNEAEVESFRQVVLDTEAAWIRTMGNEHELALLHAEDERLGKKNPMAVLHAPEQSGDRS</sequence>